<gene>
    <name evidence="2" type="ORF">Syun_001629</name>
</gene>
<comment type="caution">
    <text evidence="2">The sequence shown here is derived from an EMBL/GenBank/DDBJ whole genome shotgun (WGS) entry which is preliminary data.</text>
</comment>
<organism evidence="2 3">
    <name type="scientific">Stephania yunnanensis</name>
    <dbReference type="NCBI Taxonomy" id="152371"/>
    <lineage>
        <taxon>Eukaryota</taxon>
        <taxon>Viridiplantae</taxon>
        <taxon>Streptophyta</taxon>
        <taxon>Embryophyta</taxon>
        <taxon>Tracheophyta</taxon>
        <taxon>Spermatophyta</taxon>
        <taxon>Magnoliopsida</taxon>
        <taxon>Ranunculales</taxon>
        <taxon>Menispermaceae</taxon>
        <taxon>Menispermoideae</taxon>
        <taxon>Cissampelideae</taxon>
        <taxon>Stephania</taxon>
    </lineage>
</organism>
<name>A0AAP0LJV4_9MAGN</name>
<evidence type="ECO:0000313" key="3">
    <source>
        <dbReference type="Proteomes" id="UP001420932"/>
    </source>
</evidence>
<evidence type="ECO:0000313" key="2">
    <source>
        <dbReference type="EMBL" id="KAK9169489.1"/>
    </source>
</evidence>
<sequence length="249" mass="26524">MAKRDPRSRFGWRPLLSPTHPRTNPPCLSPPPPVSPPPTPCTNPPPPPRLSPTHPRTNPSPRPPLRRICVLAAIAPAPAASCLLPASPLSLTRQPPLSAPAAPLPLRCSPLPLLAALPPLRRRSRSLATAAVASLEKGNEQVVKLGDKGKASGRQERERWWRLRSGGGRREWSVVAGSGSGGGGGQRWQGPKQRQGREVGFVQGGVGERDGEVCAGGGWGRDRGDPPFCAKRDLRSRFAIRAILAHLAG</sequence>
<reference evidence="2 3" key="1">
    <citation type="submission" date="2024-01" db="EMBL/GenBank/DDBJ databases">
        <title>Genome assemblies of Stephania.</title>
        <authorList>
            <person name="Yang L."/>
        </authorList>
    </citation>
    <scope>NUCLEOTIDE SEQUENCE [LARGE SCALE GENOMIC DNA]</scope>
    <source>
        <strain evidence="2">YNDBR</strain>
        <tissue evidence="2">Leaf</tissue>
    </source>
</reference>
<dbReference type="PRINTS" id="PR01217">
    <property type="entry name" value="PRICHEXTENSN"/>
</dbReference>
<proteinExistence type="predicted"/>
<dbReference type="AlphaFoldDB" id="A0AAP0LJV4"/>
<feature type="compositionally biased region" description="Pro residues" evidence="1">
    <location>
        <begin position="23"/>
        <end position="50"/>
    </location>
</feature>
<feature type="region of interest" description="Disordered" evidence="1">
    <location>
        <begin position="176"/>
        <end position="197"/>
    </location>
</feature>
<keyword evidence="3" id="KW-1185">Reference proteome</keyword>
<protein>
    <submittedName>
        <fullName evidence="2">Uncharacterized protein</fullName>
    </submittedName>
</protein>
<dbReference type="EMBL" id="JBBNAF010000001">
    <property type="protein sequence ID" value="KAK9169489.1"/>
    <property type="molecule type" value="Genomic_DNA"/>
</dbReference>
<evidence type="ECO:0000256" key="1">
    <source>
        <dbReference type="SAM" id="MobiDB-lite"/>
    </source>
</evidence>
<dbReference type="Proteomes" id="UP001420932">
    <property type="component" value="Unassembled WGS sequence"/>
</dbReference>
<accession>A0AAP0LJV4</accession>
<feature type="compositionally biased region" description="Gly residues" evidence="1">
    <location>
        <begin position="178"/>
        <end position="187"/>
    </location>
</feature>
<feature type="region of interest" description="Disordered" evidence="1">
    <location>
        <begin position="1"/>
        <end position="63"/>
    </location>
</feature>